<feature type="chain" id="PRO_5045522833" evidence="1">
    <location>
        <begin position="24"/>
        <end position="170"/>
    </location>
</feature>
<evidence type="ECO:0000313" key="3">
    <source>
        <dbReference type="Proteomes" id="UP001297092"/>
    </source>
</evidence>
<sequence length="170" mass="19850">MKKRIFLCFALFASIMLSGQNLSVSQLLELSEQSIGEVQENLSEISWYFYQATEETDKTYGSAKFVFDVPDFKVGTSRASYFITYFYSEDQSAMALKMIFKNKELYDNFMTQLDNLKFKMKSSRPENGNIEKIYENRSYVVKVTVPPNFEGNNTYSFLFADKSNYRKLQI</sequence>
<keyword evidence="3" id="KW-1185">Reference proteome</keyword>
<dbReference type="RefSeq" id="WP_214113057.1">
    <property type="nucleotide sequence ID" value="NZ_JAHCTB010000003.1"/>
</dbReference>
<accession>A0ABS5S735</accession>
<dbReference type="EMBL" id="JAHCTB010000003">
    <property type="protein sequence ID" value="MBT0608187.1"/>
    <property type="molecule type" value="Genomic_DNA"/>
</dbReference>
<keyword evidence="1" id="KW-0732">Signal</keyword>
<name>A0ABS5S735_9FLAO</name>
<protein>
    <submittedName>
        <fullName evidence="2">Uncharacterized protein</fullName>
    </submittedName>
</protein>
<evidence type="ECO:0000313" key="2">
    <source>
        <dbReference type="EMBL" id="MBT0608187.1"/>
    </source>
</evidence>
<dbReference type="Proteomes" id="UP001297092">
    <property type="component" value="Unassembled WGS sequence"/>
</dbReference>
<feature type="signal peptide" evidence="1">
    <location>
        <begin position="1"/>
        <end position="23"/>
    </location>
</feature>
<comment type="caution">
    <text evidence="2">The sequence shown here is derived from an EMBL/GenBank/DDBJ whole genome shotgun (WGS) entry which is preliminary data.</text>
</comment>
<gene>
    <name evidence="2" type="ORF">KIV10_08340</name>
</gene>
<reference evidence="2 3" key="1">
    <citation type="submission" date="2021-05" db="EMBL/GenBank/DDBJ databases">
        <title>Aequorivita echinoideorum JCM 30378 genome.</title>
        <authorList>
            <person name="Zhang H."/>
            <person name="Li C."/>
        </authorList>
    </citation>
    <scope>NUCLEOTIDE SEQUENCE [LARGE SCALE GENOMIC DNA]</scope>
    <source>
        <strain evidence="2 3">JCM30378</strain>
    </source>
</reference>
<proteinExistence type="predicted"/>
<organism evidence="2 3">
    <name type="scientific">Aequorivita echinoideorum</name>
    <dbReference type="NCBI Taxonomy" id="1549647"/>
    <lineage>
        <taxon>Bacteria</taxon>
        <taxon>Pseudomonadati</taxon>
        <taxon>Bacteroidota</taxon>
        <taxon>Flavobacteriia</taxon>
        <taxon>Flavobacteriales</taxon>
        <taxon>Flavobacteriaceae</taxon>
        <taxon>Aequorivita</taxon>
    </lineage>
</organism>
<evidence type="ECO:0000256" key="1">
    <source>
        <dbReference type="SAM" id="SignalP"/>
    </source>
</evidence>